<name>A0A845LC03_HELGE</name>
<dbReference type="InterPro" id="IPR010172">
    <property type="entry name" value="CRISPR-assoc_prot_TM1791"/>
</dbReference>
<keyword evidence="5" id="KW-1185">Reference proteome</keyword>
<keyword evidence="1" id="KW-0051">Antiviral defense</keyword>
<reference evidence="4 5" key="1">
    <citation type="submission" date="2020-01" db="EMBL/GenBank/DDBJ databases">
        <title>Whole genome sequence of Heliobacterium gestii DSM 11169.</title>
        <authorList>
            <person name="Kyndt J.A."/>
            <person name="Meyer T.E."/>
        </authorList>
    </citation>
    <scope>NUCLEOTIDE SEQUENCE [LARGE SCALE GENOMIC DNA]</scope>
    <source>
        <strain evidence="4 5">DSM 11169</strain>
    </source>
</reference>
<dbReference type="Pfam" id="PF03787">
    <property type="entry name" value="RAMPs"/>
    <property type="match status" value="1"/>
</dbReference>
<evidence type="ECO:0000256" key="1">
    <source>
        <dbReference type="ARBA" id="ARBA00023118"/>
    </source>
</evidence>
<dbReference type="EMBL" id="WXEX01000002">
    <property type="protein sequence ID" value="MZP42035.1"/>
    <property type="molecule type" value="Genomic_DNA"/>
</dbReference>
<evidence type="ECO:0000256" key="2">
    <source>
        <dbReference type="SAM" id="MobiDB-lite"/>
    </source>
</evidence>
<feature type="compositionally biased region" description="Basic residues" evidence="2">
    <location>
        <begin position="368"/>
        <end position="377"/>
    </location>
</feature>
<protein>
    <submittedName>
        <fullName evidence="4">Type III-B CRISPR module RAMP protein Cmr6</fullName>
    </submittedName>
</protein>
<dbReference type="InterPro" id="IPR005537">
    <property type="entry name" value="RAMP_III_fam"/>
</dbReference>
<dbReference type="AlphaFoldDB" id="A0A845LC03"/>
<dbReference type="RefSeq" id="WP_161260619.1">
    <property type="nucleotide sequence ID" value="NZ_JAFBDC010000002.1"/>
</dbReference>
<gene>
    <name evidence="4" type="primary">cmr6</name>
    <name evidence="4" type="ORF">GTO89_03165</name>
</gene>
<accession>A0A845LC03</accession>
<proteinExistence type="predicted"/>
<feature type="compositionally biased region" description="Basic and acidic residues" evidence="2">
    <location>
        <begin position="354"/>
        <end position="367"/>
    </location>
</feature>
<evidence type="ECO:0000313" key="5">
    <source>
        <dbReference type="Proteomes" id="UP000471031"/>
    </source>
</evidence>
<dbReference type="PANTHER" id="PTHR39965:SF1">
    <property type="entry name" value="CRISPR SYSTEM CMR SUBUNIT CMR6"/>
    <property type="match status" value="1"/>
</dbReference>
<dbReference type="NCBIfam" id="TIGR01898">
    <property type="entry name" value="cas_TM1791_cmr6"/>
    <property type="match status" value="1"/>
</dbReference>
<feature type="domain" description="CRISPR type III-associated protein" evidence="3">
    <location>
        <begin position="102"/>
        <end position="264"/>
    </location>
</feature>
<dbReference type="Proteomes" id="UP000471031">
    <property type="component" value="Unassembled WGS sequence"/>
</dbReference>
<comment type="caution">
    <text evidence="4">The sequence shown here is derived from an EMBL/GenBank/DDBJ whole genome shotgun (WGS) entry which is preliminary data.</text>
</comment>
<dbReference type="PANTHER" id="PTHR39965">
    <property type="entry name" value="CRISPR SYSTEM CMR SUBUNIT CMR6"/>
    <property type="match status" value="1"/>
</dbReference>
<evidence type="ECO:0000313" key="4">
    <source>
        <dbReference type="EMBL" id="MZP42035.1"/>
    </source>
</evidence>
<organism evidence="4 5">
    <name type="scientific">Heliomicrobium gestii</name>
    <name type="common">Heliobacterium gestii</name>
    <dbReference type="NCBI Taxonomy" id="2699"/>
    <lineage>
        <taxon>Bacteria</taxon>
        <taxon>Bacillati</taxon>
        <taxon>Bacillota</taxon>
        <taxon>Clostridia</taxon>
        <taxon>Eubacteriales</taxon>
        <taxon>Heliobacteriaceae</taxon>
        <taxon>Heliomicrobium</taxon>
    </lineage>
</organism>
<evidence type="ECO:0000259" key="3">
    <source>
        <dbReference type="Pfam" id="PF03787"/>
    </source>
</evidence>
<dbReference type="GO" id="GO:0051607">
    <property type="term" value="P:defense response to virus"/>
    <property type="evidence" value="ECO:0007669"/>
    <property type="project" value="UniProtKB-KW"/>
</dbReference>
<feature type="region of interest" description="Disordered" evidence="2">
    <location>
        <begin position="354"/>
        <end position="377"/>
    </location>
</feature>
<dbReference type="OrthoDB" id="9813956at2"/>
<sequence>MLPLYNGVEAPEAYTVGMNAGLWYDKFCNQWTVEYRKVQYWSMKSNSANKNPKVNWIKTVAQKSEGGVGNAKQIKEAIERQLTLVDSLSGCWQVMQTEWRFVTGLGRNHPVENGFAWHSTLGVPFLPGSSVKGLVRAWADSWQKQENSEQNERIFGQVGSAGSVIFFDALPLKTVKLQCDVMTPHYTDYYQDTSGKKSPADWYSPNPIPFLTVTKEQPFLFAVAPRFPKNEDSRNDAGQVIHWLTEALEWIGAGAKTAAGYGRFIHDDKKDREWNIWLKARQEKAKQAKQQEARAQMSPVRREMEDDGYSGNVDLFMAALTKKWLSRLDEEPQEKTRQEIAILLAEWYQVNKPDQWKKPKGKNEEKVKKIKKYRLKD</sequence>